<evidence type="ECO:0000313" key="10">
    <source>
        <dbReference type="Proteomes" id="UP000008370"/>
    </source>
</evidence>
<dbReference type="PROSITE" id="PS50174">
    <property type="entry name" value="G_PATCH"/>
    <property type="match status" value="1"/>
</dbReference>
<keyword evidence="3" id="KW-0507">mRNA processing</keyword>
<dbReference type="GO" id="GO:0071008">
    <property type="term" value="C:U2-type post-mRNA release spliceosomal complex"/>
    <property type="evidence" value="ECO:0007669"/>
    <property type="project" value="TreeGrafter"/>
</dbReference>
<dbReference type="InterPro" id="IPR022159">
    <property type="entry name" value="STIP/TFIP11_N"/>
</dbReference>
<feature type="region of interest" description="Disordered" evidence="7">
    <location>
        <begin position="332"/>
        <end position="389"/>
    </location>
</feature>
<sequence length="980" mass="109005">MARRKRQLLEDDDSDSSAGEDNDIGDSNYDTNDPDARAERELFENPYGHKRRRGDGKEDAIYGVFAEDDEDKDYRMKRGGRTTKRKEAPAFTAGAKVDLDKDIDVDVTMKEAEDSSGSDSETNNEDEEIADAVEGAEDDTMSELSKDPSPAVQEEREEGLRFGGLGLGSSRGGLGLGASKGGIGSSKGGIGSGKSNAAFAFSGFSKDGSTFNLSSVTETPTSASPSPAAAAESEAERATPETLDMPTSFGRQSRPQRAFVRDGSTGSGSSTPKPASLSAQERAHFGKISGTFGARMLEKMGWQSGTGLGATGEGMVIPVESKLRPKSMGLAFKGFKEKTEQSKAEARRRGEAVSGDEEEARPRKGRKPKAGQQERSDAWKKSRKTKKKIEHKTYEQIVAEASHEAPAAGIGQIIDATGATPREVSSLADVSVASWTPTTDPMRLPEIRHNLRLITEACRGDLEGLAREARALGERKRWVQQEDERLRKRVEEEAQLIARLQQVHLVVDDIESQAKEMKSSYEVSLEPFSANFEKLIGLYPNEFDRYHLDEIVVAAIAPIIRRMLTQWQPLEDSQAFVSDLRAWRKALMMSEPEETATVQQVQVYGSSTVVSSSAVEKPMTPYESLIWNAWLPKVRSTINNDWSPDDPQPAVRLYEAWSKYLPPFVRDNFFDQLVLPKVHKAVSDWSPKRHKAPLRTLVFPWLPHIGLRLEDLLGDARRKVKSTLRSWAVADGMPEDLEAWKGVFDVGDWDSMLLKYIVPKLGARLRDDFRVNPRQQQMEPLQDVLLWERLLRPSILSQLLVSEFFPKWLDVLHLWLVSPSPSFEEVAQWYSFWKETFTENVQSMPGVAQGFTRGLQLMNKAIELGPNAAMQLPRPDHRAPPPASSKAPARQATPKPRPSRTQEITFRSIVEEYASSHNLLFIPTGRAHEKSRMPLFRVSQTADGKGGLLVYILDDAVWAPDGDEYRAISLESMVLRATKE</sequence>
<dbReference type="PANTHER" id="PTHR23329:SF1">
    <property type="entry name" value="TUFTELIN-INTERACTING PROTEIN 11"/>
    <property type="match status" value="1"/>
</dbReference>
<dbReference type="InParanoid" id="K5ULW1"/>
<dbReference type="Pfam" id="PF01585">
    <property type="entry name" value="G-patch"/>
    <property type="match status" value="1"/>
</dbReference>
<feature type="compositionally biased region" description="Gly residues" evidence="7">
    <location>
        <begin position="161"/>
        <end position="192"/>
    </location>
</feature>
<dbReference type="AlphaFoldDB" id="K5ULW1"/>
<evidence type="ECO:0000256" key="4">
    <source>
        <dbReference type="ARBA" id="ARBA00022728"/>
    </source>
</evidence>
<feature type="domain" description="G-patch" evidence="8">
    <location>
        <begin position="289"/>
        <end position="335"/>
    </location>
</feature>
<feature type="compositionally biased region" description="Basic and acidic residues" evidence="7">
    <location>
        <begin position="334"/>
        <end position="351"/>
    </location>
</feature>
<evidence type="ECO:0000256" key="3">
    <source>
        <dbReference type="ARBA" id="ARBA00022664"/>
    </source>
</evidence>
<feature type="compositionally biased region" description="Low complexity" evidence="7">
    <location>
        <begin position="217"/>
        <end position="232"/>
    </location>
</feature>
<dbReference type="SMART" id="SM00443">
    <property type="entry name" value="G_patch"/>
    <property type="match status" value="1"/>
</dbReference>
<dbReference type="KEGG" id="pco:PHACADRAFT_178408"/>
<comment type="subcellular location">
    <subcellularLocation>
        <location evidence="1">Nucleus</location>
    </subcellularLocation>
</comment>
<evidence type="ECO:0000256" key="2">
    <source>
        <dbReference type="ARBA" id="ARBA00010900"/>
    </source>
</evidence>
<dbReference type="EMBL" id="JH930478">
    <property type="protein sequence ID" value="EKM50676.1"/>
    <property type="molecule type" value="Genomic_DNA"/>
</dbReference>
<dbReference type="InterPro" id="IPR022783">
    <property type="entry name" value="GCFC_dom"/>
</dbReference>
<dbReference type="Proteomes" id="UP000008370">
    <property type="component" value="Unassembled WGS sequence"/>
</dbReference>
<evidence type="ECO:0000256" key="1">
    <source>
        <dbReference type="ARBA" id="ARBA00004123"/>
    </source>
</evidence>
<proteinExistence type="inferred from homology"/>
<evidence type="ECO:0000259" key="8">
    <source>
        <dbReference type="PROSITE" id="PS50174"/>
    </source>
</evidence>
<name>K5ULW1_PHACS</name>
<dbReference type="Pfam" id="PF07842">
    <property type="entry name" value="GCFC"/>
    <property type="match status" value="1"/>
</dbReference>
<gene>
    <name evidence="9" type="ORF">PHACADRAFT_178408</name>
</gene>
<comment type="similarity">
    <text evidence="2">Belongs to the TFP11/STIP family.</text>
</comment>
<dbReference type="InterPro" id="IPR045211">
    <property type="entry name" value="TFP11/STIP/Ntr1"/>
</dbReference>
<dbReference type="RefSeq" id="XP_007400941.1">
    <property type="nucleotide sequence ID" value="XM_007400879.1"/>
</dbReference>
<dbReference type="Pfam" id="PF12457">
    <property type="entry name" value="TIP_N"/>
    <property type="match status" value="1"/>
</dbReference>
<evidence type="ECO:0000256" key="7">
    <source>
        <dbReference type="SAM" id="MobiDB-lite"/>
    </source>
</evidence>
<dbReference type="STRING" id="650164.K5ULW1"/>
<feature type="compositionally biased region" description="Basic residues" evidence="7">
    <location>
        <begin position="75"/>
        <end position="84"/>
    </location>
</feature>
<keyword evidence="5" id="KW-0508">mRNA splicing</keyword>
<evidence type="ECO:0000313" key="9">
    <source>
        <dbReference type="EMBL" id="EKM50676.1"/>
    </source>
</evidence>
<keyword evidence="6" id="KW-0539">Nucleus</keyword>
<feature type="compositionally biased region" description="Basic and acidic residues" evidence="7">
    <location>
        <begin position="34"/>
        <end position="43"/>
    </location>
</feature>
<dbReference type="GO" id="GO:0000390">
    <property type="term" value="P:spliceosomal complex disassembly"/>
    <property type="evidence" value="ECO:0007669"/>
    <property type="project" value="InterPro"/>
</dbReference>
<feature type="region of interest" description="Disordered" evidence="7">
    <location>
        <begin position="108"/>
        <end position="192"/>
    </location>
</feature>
<reference evidence="9 10" key="1">
    <citation type="journal article" date="2012" name="BMC Genomics">
        <title>Comparative genomics of the white-rot fungi, Phanerochaete carnosa and P. chrysosporium, to elucidate the genetic basis of the distinct wood types they colonize.</title>
        <authorList>
            <person name="Suzuki H."/>
            <person name="MacDonald J."/>
            <person name="Syed K."/>
            <person name="Salamov A."/>
            <person name="Hori C."/>
            <person name="Aerts A."/>
            <person name="Henrissat B."/>
            <person name="Wiebenga A."/>
            <person name="vanKuyk P.A."/>
            <person name="Barry K."/>
            <person name="Lindquist E."/>
            <person name="LaButti K."/>
            <person name="Lapidus A."/>
            <person name="Lucas S."/>
            <person name="Coutinho P."/>
            <person name="Gong Y."/>
            <person name="Samejima M."/>
            <person name="Mahadevan R."/>
            <person name="Abou-Zaid M."/>
            <person name="de Vries R.P."/>
            <person name="Igarashi K."/>
            <person name="Yadav J.S."/>
            <person name="Grigoriev I.V."/>
            <person name="Master E.R."/>
        </authorList>
    </citation>
    <scope>NUCLEOTIDE SEQUENCE [LARGE SCALE GENOMIC DNA]</scope>
    <source>
        <strain evidence="9 10">HHB-10118-sp</strain>
    </source>
</reference>
<evidence type="ECO:0000256" key="5">
    <source>
        <dbReference type="ARBA" id="ARBA00023187"/>
    </source>
</evidence>
<dbReference type="HOGENOM" id="CLU_007977_2_1_1"/>
<keyword evidence="10" id="KW-1185">Reference proteome</keyword>
<dbReference type="GeneID" id="18909851"/>
<accession>K5ULW1</accession>
<dbReference type="PANTHER" id="PTHR23329">
    <property type="entry name" value="TUFTELIN-INTERACTING PROTEIN 11-RELATED"/>
    <property type="match status" value="1"/>
</dbReference>
<feature type="region of interest" description="Disordered" evidence="7">
    <location>
        <begin position="1"/>
        <end position="94"/>
    </location>
</feature>
<feature type="compositionally biased region" description="Acidic residues" evidence="7">
    <location>
        <begin position="10"/>
        <end position="24"/>
    </location>
</feature>
<feature type="region of interest" description="Disordered" evidence="7">
    <location>
        <begin position="870"/>
        <end position="902"/>
    </location>
</feature>
<dbReference type="InterPro" id="IPR000467">
    <property type="entry name" value="G_patch_dom"/>
</dbReference>
<evidence type="ECO:0000256" key="6">
    <source>
        <dbReference type="ARBA" id="ARBA00023242"/>
    </source>
</evidence>
<dbReference type="FunCoup" id="K5ULW1">
    <property type="interactions" value="626"/>
</dbReference>
<dbReference type="OrthoDB" id="4822at2759"/>
<organism evidence="9 10">
    <name type="scientific">Phanerochaete carnosa (strain HHB-10118-sp)</name>
    <name type="common">White-rot fungus</name>
    <name type="synonym">Peniophora carnosa</name>
    <dbReference type="NCBI Taxonomy" id="650164"/>
    <lineage>
        <taxon>Eukaryota</taxon>
        <taxon>Fungi</taxon>
        <taxon>Dikarya</taxon>
        <taxon>Basidiomycota</taxon>
        <taxon>Agaricomycotina</taxon>
        <taxon>Agaricomycetes</taxon>
        <taxon>Polyporales</taxon>
        <taxon>Phanerochaetaceae</taxon>
        <taxon>Phanerochaete</taxon>
    </lineage>
</organism>
<keyword evidence="4" id="KW-0747">Spliceosome</keyword>
<protein>
    <recommendedName>
        <fullName evidence="8">G-patch domain-containing protein</fullName>
    </recommendedName>
</protein>
<feature type="region of interest" description="Disordered" evidence="7">
    <location>
        <begin position="210"/>
        <end position="284"/>
    </location>
</feature>
<feature type="compositionally biased region" description="Acidic residues" evidence="7">
    <location>
        <begin position="122"/>
        <end position="141"/>
    </location>
</feature>
<dbReference type="GO" id="GO:0003676">
    <property type="term" value="F:nucleic acid binding"/>
    <property type="evidence" value="ECO:0007669"/>
    <property type="project" value="InterPro"/>
</dbReference>